<dbReference type="InterPro" id="IPR051975">
    <property type="entry name" value="mtLSU_mL45"/>
</dbReference>
<dbReference type="Gene3D" id="3.10.450.240">
    <property type="match status" value="1"/>
</dbReference>
<proteinExistence type="predicted"/>
<reference evidence="5 6" key="1">
    <citation type="submission" date="2018-12" db="EMBL/GenBank/DDBJ databases">
        <title>Venturia inaequalis Genome Resource.</title>
        <authorList>
            <person name="Lichtner F.J."/>
        </authorList>
    </citation>
    <scope>NUCLEOTIDE SEQUENCE [LARGE SCALE GENOMIC DNA]</scope>
    <source>
        <strain evidence="5 6">120213</strain>
    </source>
</reference>
<evidence type="ECO:0000256" key="4">
    <source>
        <dbReference type="SAM" id="MobiDB-lite"/>
    </source>
</evidence>
<evidence type="ECO:0000256" key="3">
    <source>
        <dbReference type="ARBA" id="ARBA00023128"/>
    </source>
</evidence>
<dbReference type="AlphaFoldDB" id="A0A8H3VLG5"/>
<keyword evidence="3" id="KW-0496">Mitochondrion</keyword>
<gene>
    <name evidence="5" type="ORF">EG328_000034</name>
</gene>
<name>A0A8H3VLG5_VENIN</name>
<dbReference type="InterPro" id="IPR024621">
    <property type="entry name" value="Mba1"/>
</dbReference>
<dbReference type="Pfam" id="PF07961">
    <property type="entry name" value="MBA1"/>
    <property type="match status" value="1"/>
</dbReference>
<dbReference type="PANTHER" id="PTHR28554:SF1">
    <property type="entry name" value="LARGE RIBOSOMAL SUBUNIT PROTEIN ML45"/>
    <property type="match status" value="1"/>
</dbReference>
<comment type="subcellular location">
    <subcellularLocation>
        <location evidence="1">Mitochondrion</location>
    </subcellularLocation>
</comment>
<dbReference type="SUPFAM" id="SSF54427">
    <property type="entry name" value="NTF2-like"/>
    <property type="match status" value="1"/>
</dbReference>
<dbReference type="InterPro" id="IPR032710">
    <property type="entry name" value="NTF2-like_dom_sf"/>
</dbReference>
<keyword evidence="2" id="KW-0809">Transit peptide</keyword>
<comment type="caution">
    <text evidence="5">The sequence shown here is derived from an EMBL/GenBank/DDBJ whole genome shotgun (WGS) entry which is preliminary data.</text>
</comment>
<feature type="region of interest" description="Disordered" evidence="4">
    <location>
        <begin position="42"/>
        <end position="86"/>
    </location>
</feature>
<evidence type="ECO:0000256" key="2">
    <source>
        <dbReference type="ARBA" id="ARBA00022946"/>
    </source>
</evidence>
<evidence type="ECO:0000313" key="5">
    <source>
        <dbReference type="EMBL" id="KAE9989103.1"/>
    </source>
</evidence>
<evidence type="ECO:0000313" key="6">
    <source>
        <dbReference type="Proteomes" id="UP000447873"/>
    </source>
</evidence>
<accession>A0A8H3VLG5</accession>
<dbReference type="EMBL" id="WNWS01000001">
    <property type="protein sequence ID" value="KAE9989103.1"/>
    <property type="molecule type" value="Genomic_DNA"/>
</dbReference>
<dbReference type="Proteomes" id="UP000447873">
    <property type="component" value="Unassembled WGS sequence"/>
</dbReference>
<protein>
    <submittedName>
        <fullName evidence="5">Uncharacterized protein</fullName>
    </submittedName>
</protein>
<dbReference type="GO" id="GO:0005743">
    <property type="term" value="C:mitochondrial inner membrane"/>
    <property type="evidence" value="ECO:0007669"/>
    <property type="project" value="InterPro"/>
</dbReference>
<dbReference type="GO" id="GO:0032979">
    <property type="term" value="P:protein insertion into mitochondrial inner membrane from matrix"/>
    <property type="evidence" value="ECO:0007669"/>
    <property type="project" value="InterPro"/>
</dbReference>
<evidence type="ECO:0000256" key="1">
    <source>
        <dbReference type="ARBA" id="ARBA00004173"/>
    </source>
</evidence>
<feature type="compositionally biased region" description="Polar residues" evidence="4">
    <location>
        <begin position="61"/>
        <end position="79"/>
    </location>
</feature>
<dbReference type="PANTHER" id="PTHR28554">
    <property type="entry name" value="39S RIBOSOMAL PROTEIN L45, MITOCHONDRIAL"/>
    <property type="match status" value="1"/>
</dbReference>
<sequence length="343" mass="39119">MSATIQMAQFVPRIRPDLLYRRRSAWRAPVCVHEARRSFAVHHRKQASKAGVGEKAAVQQPKGQNIQQSVKQQLKQSMRSQKDASKIPDDMGLLPDTFIMPTGKNLPSIFSEPKFRLQLAWKRTKRRFQDLLSAYLAYKLQVYRGVPYRDRPDRPSINILTIKPAALRLHKQMYTAYANGDTKVLEEICTEGVRAIYLSKIEKRNQNSETMKWELVSYKGRTKLCSMKAGGTPIEIKNIPVGIQQAVVRIKSLQRLTVGTKMGAKAKGTKGNDKEHIVWKEPTEKVVTEYFVIQRRLLQGVYEPWKAWGFVKEMDVAAERKRNEGITEAGNKILSAGDVSIPR</sequence>
<organism evidence="5 6">
    <name type="scientific">Venturia inaequalis</name>
    <name type="common">Apple scab fungus</name>
    <dbReference type="NCBI Taxonomy" id="5025"/>
    <lineage>
        <taxon>Eukaryota</taxon>
        <taxon>Fungi</taxon>
        <taxon>Dikarya</taxon>
        <taxon>Ascomycota</taxon>
        <taxon>Pezizomycotina</taxon>
        <taxon>Dothideomycetes</taxon>
        <taxon>Pleosporomycetidae</taxon>
        <taxon>Venturiales</taxon>
        <taxon>Venturiaceae</taxon>
        <taxon>Venturia</taxon>
    </lineage>
</organism>